<evidence type="ECO:0000313" key="3">
    <source>
        <dbReference type="Proteomes" id="UP000789396"/>
    </source>
</evidence>
<evidence type="ECO:0000313" key="2">
    <source>
        <dbReference type="EMBL" id="CAG8584896.1"/>
    </source>
</evidence>
<accession>A0A9N9G6V8</accession>
<keyword evidence="3" id="KW-1185">Reference proteome</keyword>
<feature type="non-terminal residue" evidence="2">
    <location>
        <position position="482"/>
    </location>
</feature>
<proteinExistence type="predicted"/>
<feature type="region of interest" description="Disordered" evidence="1">
    <location>
        <begin position="121"/>
        <end position="259"/>
    </location>
</feature>
<organism evidence="2 3">
    <name type="scientific">Racocetra fulgida</name>
    <dbReference type="NCBI Taxonomy" id="60492"/>
    <lineage>
        <taxon>Eukaryota</taxon>
        <taxon>Fungi</taxon>
        <taxon>Fungi incertae sedis</taxon>
        <taxon>Mucoromycota</taxon>
        <taxon>Glomeromycotina</taxon>
        <taxon>Glomeromycetes</taxon>
        <taxon>Diversisporales</taxon>
        <taxon>Gigasporaceae</taxon>
        <taxon>Racocetra</taxon>
    </lineage>
</organism>
<sequence length="482" mass="55081">MQQQIDKMYATSPVRNVGVATNFLYKLTELAAYTSAVVSDAYGTLTSNNGKFELEIPVQTNKSYKTFGSQGKHIDEDERHFNNDNSELLDTNNIELNDNDTVQKKIINIVQKNNRNIVQKKNNNTVQKKKNNTVQKKNNNTVQKKNNNTIQKKNNNTIQKNDDNNATTKQKIDFGVDKKDQCSWSTNDNEEEPPPPYDISWSMPTHNNETNQTLSISTNNLSDVSTLSTSPKNIRFETPQTDSQIDISSASPSTPVKRRQIRVRRPRRLLRRKSSSTDILIQPSEFDDHDAFISKVNEKLIDMIARGKAALNSTVSVTDVDIMLAEEREREDRIMKELGLQTPLNRRNRRFNSSFSDYDYFGASISDHANYSAPESSSYYDYGYVSNNTYSSPNNYVTSPPLHHSSHMHYNSSSQYSSYMSPPLHHSSHMRYNIPSQYSSYTTSPPHHSSHIHYNTPSQYSSYVTPSLHHSSHILHDTPTQY</sequence>
<protein>
    <submittedName>
        <fullName evidence="2">15224_t:CDS:1</fullName>
    </submittedName>
</protein>
<evidence type="ECO:0000256" key="1">
    <source>
        <dbReference type="SAM" id="MobiDB-lite"/>
    </source>
</evidence>
<gene>
    <name evidence="2" type="ORF">RFULGI_LOCUS5998</name>
</gene>
<comment type="caution">
    <text evidence="2">The sequence shown here is derived from an EMBL/GenBank/DDBJ whole genome shotgun (WGS) entry which is preliminary data.</text>
</comment>
<dbReference type="EMBL" id="CAJVPZ010007324">
    <property type="protein sequence ID" value="CAG8584896.1"/>
    <property type="molecule type" value="Genomic_DNA"/>
</dbReference>
<dbReference type="Proteomes" id="UP000789396">
    <property type="component" value="Unassembled WGS sequence"/>
</dbReference>
<feature type="compositionally biased region" description="Low complexity" evidence="1">
    <location>
        <begin position="121"/>
        <end position="159"/>
    </location>
</feature>
<dbReference type="AlphaFoldDB" id="A0A9N9G6V8"/>
<feature type="compositionally biased region" description="Polar residues" evidence="1">
    <location>
        <begin position="202"/>
        <end position="254"/>
    </location>
</feature>
<dbReference type="OrthoDB" id="2408385at2759"/>
<reference evidence="2" key="1">
    <citation type="submission" date="2021-06" db="EMBL/GenBank/DDBJ databases">
        <authorList>
            <person name="Kallberg Y."/>
            <person name="Tangrot J."/>
            <person name="Rosling A."/>
        </authorList>
    </citation>
    <scope>NUCLEOTIDE SEQUENCE</scope>
    <source>
        <strain evidence="2">IN212</strain>
    </source>
</reference>
<name>A0A9N9G6V8_9GLOM</name>
<feature type="compositionally biased region" description="Basic and acidic residues" evidence="1">
    <location>
        <begin position="170"/>
        <end position="181"/>
    </location>
</feature>